<sequence>MKLTISNEDSGAIITVDIPGSLTVEDFQAYLQAETDVEPKDQIIFHQSKEVALGASAQKQIEELGFKDDDLLVLKSKRAPPHQQHAQPQTQPGAGGQFNPVNAQVEDLRQRILTDPRLNSQVQLSNPRLHSLLNNPAEFKQEIIASLDQYGPAGQGGYNSQQQAELRRLQENPDDPESQAKILELIQQEQVEENMRLAYEISPESFTSVNMLYINIKVNGHLVKAFVDSGAQTTIISPRLAEKIGIARLIDKRYVGEARGVGSQKIEGKIHSVPITIGDSETPIPCSFVLLETSVDLLFGLDMLRRHKCVIDLERDVLVVGGNIETKFLHEKDIPKSEMFGGNGDPPAGTILGGAPLPAKTSSSNTAGGTPAASAAADAAAKRQRTTTNSSNSTSTQSPTSSYKEEDIQRLINLGFSKQEAIQALDSCNGNVEMAASLLFG</sequence>
<dbReference type="PROSITE" id="PS50030">
    <property type="entry name" value="UBA"/>
    <property type="match status" value="1"/>
</dbReference>
<gene>
    <name evidence="13" type="primary">DDI1</name>
    <name evidence="13" type="ORF">CAAN4_F01244</name>
</gene>
<organism evidence="13 14">
    <name type="scientific">[Candida] anglica</name>
    <dbReference type="NCBI Taxonomy" id="148631"/>
    <lineage>
        <taxon>Eukaryota</taxon>
        <taxon>Fungi</taxon>
        <taxon>Dikarya</taxon>
        <taxon>Ascomycota</taxon>
        <taxon>Saccharomycotina</taxon>
        <taxon>Pichiomycetes</taxon>
        <taxon>Debaryomycetaceae</taxon>
        <taxon>Kurtzmaniella</taxon>
    </lineage>
</organism>
<dbReference type="InterPro" id="IPR021109">
    <property type="entry name" value="Peptidase_aspartic_dom_sf"/>
</dbReference>
<evidence type="ECO:0000256" key="6">
    <source>
        <dbReference type="ARBA" id="ARBA00022490"/>
    </source>
</evidence>
<dbReference type="SUPFAM" id="SSF50630">
    <property type="entry name" value="Acid proteases"/>
    <property type="match status" value="1"/>
</dbReference>
<dbReference type="InterPro" id="IPR019103">
    <property type="entry name" value="Peptidase_aspartic_DDI1-type"/>
</dbReference>
<dbReference type="InterPro" id="IPR033882">
    <property type="entry name" value="DDI1_N"/>
</dbReference>
<dbReference type="EMBL" id="OZ004258">
    <property type="protein sequence ID" value="CAK7911180.1"/>
    <property type="molecule type" value="Genomic_DNA"/>
</dbReference>
<evidence type="ECO:0000256" key="7">
    <source>
        <dbReference type="ARBA" id="ARBA00022670"/>
    </source>
</evidence>
<keyword evidence="6" id="KW-0963">Cytoplasm</keyword>
<feature type="domain" description="Peptidase A2" evidence="12">
    <location>
        <begin position="223"/>
        <end position="303"/>
    </location>
</feature>
<protein>
    <recommendedName>
        <fullName evidence="5">DNA damage-inducible protein 1</fullName>
    </recommendedName>
</protein>
<accession>A0ABP0EHT9</accession>
<feature type="region of interest" description="Disordered" evidence="10">
    <location>
        <begin position="150"/>
        <end position="177"/>
    </location>
</feature>
<evidence type="ECO:0000256" key="10">
    <source>
        <dbReference type="SAM" id="MobiDB-lite"/>
    </source>
</evidence>
<evidence type="ECO:0000256" key="4">
    <source>
        <dbReference type="ARBA" id="ARBA00011128"/>
    </source>
</evidence>
<keyword evidence="14" id="KW-1185">Reference proteome</keyword>
<evidence type="ECO:0000259" key="12">
    <source>
        <dbReference type="PROSITE" id="PS50175"/>
    </source>
</evidence>
<proteinExistence type="inferred from homology"/>
<evidence type="ECO:0000256" key="9">
    <source>
        <dbReference type="ARBA" id="ARBA00022801"/>
    </source>
</evidence>
<comment type="subcellular location">
    <subcellularLocation>
        <location evidence="2">Cytoplasm</location>
    </subcellularLocation>
</comment>
<feature type="region of interest" description="Disordered" evidence="10">
    <location>
        <begin position="335"/>
        <end position="405"/>
    </location>
</feature>
<evidence type="ECO:0000256" key="8">
    <source>
        <dbReference type="ARBA" id="ARBA00022750"/>
    </source>
</evidence>
<dbReference type="SMART" id="SM00165">
    <property type="entry name" value="UBA"/>
    <property type="match status" value="1"/>
</dbReference>
<evidence type="ECO:0000256" key="3">
    <source>
        <dbReference type="ARBA" id="ARBA00009136"/>
    </source>
</evidence>
<keyword evidence="9" id="KW-0378">Hydrolase</keyword>
<keyword evidence="8" id="KW-0064">Aspartyl protease</keyword>
<dbReference type="InterPro" id="IPR029071">
    <property type="entry name" value="Ubiquitin-like_domsf"/>
</dbReference>
<dbReference type="SUPFAM" id="SSF46934">
    <property type="entry name" value="UBA-like"/>
    <property type="match status" value="1"/>
</dbReference>
<evidence type="ECO:0000259" key="11">
    <source>
        <dbReference type="PROSITE" id="PS50030"/>
    </source>
</evidence>
<dbReference type="SUPFAM" id="SSF54236">
    <property type="entry name" value="Ubiquitin-like"/>
    <property type="match status" value="1"/>
</dbReference>
<dbReference type="PANTHER" id="PTHR12917">
    <property type="entry name" value="ASPARTYL PROTEASE DDI-RELATED"/>
    <property type="match status" value="1"/>
</dbReference>
<dbReference type="Gene3D" id="1.10.8.10">
    <property type="entry name" value="DNA helicase RuvA subunit, C-terminal domain"/>
    <property type="match status" value="1"/>
</dbReference>
<evidence type="ECO:0000256" key="2">
    <source>
        <dbReference type="ARBA" id="ARBA00004496"/>
    </source>
</evidence>
<dbReference type="Gene3D" id="2.40.70.10">
    <property type="entry name" value="Acid Proteases"/>
    <property type="match status" value="1"/>
</dbReference>
<comment type="similarity">
    <text evidence="3">Belongs to the DDI1 family.</text>
</comment>
<keyword evidence="7" id="KW-0645">Protease</keyword>
<feature type="compositionally biased region" description="Low complexity" evidence="10">
    <location>
        <begin position="81"/>
        <end position="92"/>
    </location>
</feature>
<evidence type="ECO:0000313" key="13">
    <source>
        <dbReference type="EMBL" id="CAK7911180.1"/>
    </source>
</evidence>
<comment type="function">
    <text evidence="1">Probable aspartic protease. May be involved in the regulation of exocytosis. Acts as a linker between the 19S proteasome and polyubiquitinated proteins via UBA domain interactions with ubiquitin for their subsequent degradation. Required for S-phase checkpoint control.</text>
</comment>
<name>A0ABP0EHT9_9ASCO</name>
<dbReference type="CDD" id="cd05479">
    <property type="entry name" value="RP_DDI"/>
    <property type="match status" value="1"/>
</dbReference>
<evidence type="ECO:0000256" key="1">
    <source>
        <dbReference type="ARBA" id="ARBA00003231"/>
    </source>
</evidence>
<reference evidence="13 14" key="1">
    <citation type="submission" date="2024-01" db="EMBL/GenBank/DDBJ databases">
        <authorList>
            <consortium name="Genoscope - CEA"/>
            <person name="William W."/>
        </authorList>
    </citation>
    <scope>NUCLEOTIDE SEQUENCE [LARGE SCALE GENOMIC DNA]</scope>
    <source>
        <strain evidence="13 14">29B2s-10</strain>
    </source>
</reference>
<dbReference type="InterPro" id="IPR001995">
    <property type="entry name" value="Peptidase_A2_cat"/>
</dbReference>
<evidence type="ECO:0000313" key="14">
    <source>
        <dbReference type="Proteomes" id="UP001497600"/>
    </source>
</evidence>
<feature type="compositionally biased region" description="Low complexity" evidence="10">
    <location>
        <begin position="361"/>
        <end position="379"/>
    </location>
</feature>
<dbReference type="PROSITE" id="PS50175">
    <property type="entry name" value="ASP_PROT_RETROV"/>
    <property type="match status" value="1"/>
</dbReference>
<dbReference type="Pfam" id="PF09668">
    <property type="entry name" value="Asp_protease"/>
    <property type="match status" value="1"/>
</dbReference>
<feature type="compositionally biased region" description="Low complexity" evidence="10">
    <location>
        <begin position="386"/>
        <end position="402"/>
    </location>
</feature>
<dbReference type="InterPro" id="IPR009060">
    <property type="entry name" value="UBA-like_sf"/>
</dbReference>
<dbReference type="PANTHER" id="PTHR12917:SF1">
    <property type="entry name" value="AT13091P"/>
    <property type="match status" value="1"/>
</dbReference>
<dbReference type="CDD" id="cd14309">
    <property type="entry name" value="UBA_scDdi1_like"/>
    <property type="match status" value="1"/>
</dbReference>
<dbReference type="Proteomes" id="UP001497600">
    <property type="component" value="Chromosome F"/>
</dbReference>
<evidence type="ECO:0000256" key="5">
    <source>
        <dbReference type="ARBA" id="ARBA00021491"/>
    </source>
</evidence>
<dbReference type="Pfam" id="PF00627">
    <property type="entry name" value="UBA"/>
    <property type="match status" value="1"/>
</dbReference>
<feature type="domain" description="UBA" evidence="11">
    <location>
        <begin position="402"/>
        <end position="441"/>
    </location>
</feature>
<dbReference type="InterPro" id="IPR015940">
    <property type="entry name" value="UBA"/>
</dbReference>
<dbReference type="Gene3D" id="3.10.20.90">
    <property type="entry name" value="Phosphatidylinositol 3-kinase Catalytic Subunit, Chain A, domain 1"/>
    <property type="match status" value="1"/>
</dbReference>
<comment type="subunit">
    <text evidence="4">Binds ubiquitin and polyubiquitinated proteins.</text>
</comment>
<feature type="region of interest" description="Disordered" evidence="10">
    <location>
        <begin position="79"/>
        <end position="100"/>
    </location>
</feature>
<dbReference type="CDD" id="cd01796">
    <property type="entry name" value="Ubl_Ddi1_like"/>
    <property type="match status" value="1"/>
</dbReference>